<gene>
    <name evidence="4" type="ORF">CTI12_AA064530</name>
</gene>
<comment type="caution">
    <text evidence="4">The sequence shown here is derived from an EMBL/GenBank/DDBJ whole genome shotgun (WGS) entry which is preliminary data.</text>
</comment>
<keyword evidence="1" id="KW-0479">Metal-binding</keyword>
<feature type="compositionally biased region" description="Polar residues" evidence="2">
    <location>
        <begin position="487"/>
        <end position="508"/>
    </location>
</feature>
<evidence type="ECO:0000256" key="1">
    <source>
        <dbReference type="PROSITE-ProRule" id="PRU00047"/>
    </source>
</evidence>
<evidence type="ECO:0000259" key="3">
    <source>
        <dbReference type="PROSITE" id="PS50158"/>
    </source>
</evidence>
<keyword evidence="1" id="KW-0863">Zinc-finger</keyword>
<proteinExistence type="predicted"/>
<dbReference type="InterPro" id="IPR036875">
    <property type="entry name" value="Znf_CCHC_sf"/>
</dbReference>
<evidence type="ECO:0000313" key="4">
    <source>
        <dbReference type="EMBL" id="PWA94003.1"/>
    </source>
</evidence>
<name>A0A2U1Q7R1_ARTAN</name>
<reference evidence="4 5" key="1">
    <citation type="journal article" date="2018" name="Mol. Plant">
        <title>The genome of Artemisia annua provides insight into the evolution of Asteraceae family and artemisinin biosynthesis.</title>
        <authorList>
            <person name="Shen Q."/>
            <person name="Zhang L."/>
            <person name="Liao Z."/>
            <person name="Wang S."/>
            <person name="Yan T."/>
            <person name="Shi P."/>
            <person name="Liu M."/>
            <person name="Fu X."/>
            <person name="Pan Q."/>
            <person name="Wang Y."/>
            <person name="Lv Z."/>
            <person name="Lu X."/>
            <person name="Zhang F."/>
            <person name="Jiang W."/>
            <person name="Ma Y."/>
            <person name="Chen M."/>
            <person name="Hao X."/>
            <person name="Li L."/>
            <person name="Tang Y."/>
            <person name="Lv G."/>
            <person name="Zhou Y."/>
            <person name="Sun X."/>
            <person name="Brodelius P.E."/>
            <person name="Rose J.K.C."/>
            <person name="Tang K."/>
        </authorList>
    </citation>
    <scope>NUCLEOTIDE SEQUENCE [LARGE SCALE GENOMIC DNA]</scope>
    <source>
        <strain evidence="5">cv. Huhao1</strain>
        <tissue evidence="4">Leaf</tissue>
    </source>
</reference>
<dbReference type="SMART" id="SM00343">
    <property type="entry name" value="ZnF_C2HC"/>
    <property type="match status" value="1"/>
</dbReference>
<accession>A0A2U1Q7R1</accession>
<evidence type="ECO:0000256" key="2">
    <source>
        <dbReference type="SAM" id="MobiDB-lite"/>
    </source>
</evidence>
<organism evidence="4 5">
    <name type="scientific">Artemisia annua</name>
    <name type="common">Sweet wormwood</name>
    <dbReference type="NCBI Taxonomy" id="35608"/>
    <lineage>
        <taxon>Eukaryota</taxon>
        <taxon>Viridiplantae</taxon>
        <taxon>Streptophyta</taxon>
        <taxon>Embryophyta</taxon>
        <taxon>Tracheophyta</taxon>
        <taxon>Spermatophyta</taxon>
        <taxon>Magnoliopsida</taxon>
        <taxon>eudicotyledons</taxon>
        <taxon>Gunneridae</taxon>
        <taxon>Pentapetalae</taxon>
        <taxon>asterids</taxon>
        <taxon>campanulids</taxon>
        <taxon>Asterales</taxon>
        <taxon>Asteraceae</taxon>
        <taxon>Asteroideae</taxon>
        <taxon>Anthemideae</taxon>
        <taxon>Artemisiinae</taxon>
        <taxon>Artemisia</taxon>
    </lineage>
</organism>
<dbReference type="GO" id="GO:0003676">
    <property type="term" value="F:nucleic acid binding"/>
    <property type="evidence" value="ECO:0007669"/>
    <property type="project" value="InterPro"/>
</dbReference>
<dbReference type="SUPFAM" id="SSF57756">
    <property type="entry name" value="Retrovirus zinc finger-like domains"/>
    <property type="match status" value="1"/>
</dbReference>
<feature type="compositionally biased region" description="Polar residues" evidence="2">
    <location>
        <begin position="237"/>
        <end position="257"/>
    </location>
</feature>
<feature type="compositionally biased region" description="Basic and acidic residues" evidence="2">
    <location>
        <begin position="9"/>
        <end position="23"/>
    </location>
</feature>
<dbReference type="AlphaFoldDB" id="A0A2U1Q7R1"/>
<dbReference type="OrthoDB" id="2013098at2759"/>
<dbReference type="PROSITE" id="PS50158">
    <property type="entry name" value="ZF_CCHC"/>
    <property type="match status" value="1"/>
</dbReference>
<keyword evidence="1" id="KW-0862">Zinc</keyword>
<keyword evidence="5" id="KW-1185">Reference proteome</keyword>
<dbReference type="Proteomes" id="UP000245207">
    <property type="component" value="Unassembled WGS sequence"/>
</dbReference>
<feature type="region of interest" description="Disordered" evidence="2">
    <location>
        <begin position="1"/>
        <end position="26"/>
    </location>
</feature>
<feature type="region of interest" description="Disordered" evidence="2">
    <location>
        <begin position="487"/>
        <end position="512"/>
    </location>
</feature>
<sequence length="938" mass="107084">MLGDSEADESNHEDTVSDNEKPKQQQQIVPVANIKLPILKKEEYDIWAMEMEHYLEYIDNDVWKVIQNGNSMKKISVGKDGTVKVLPPVTAAEIHAVEKERKARTILLMAIPKEHLRRFHGMDDAKEIWEVIRIRFGGNANSKKMQKAILKQQFEAFTVSSSEGLEKGYERFQHLLSQLEAHGSHVSTEDANHKFRRSMPQEWINKAKRRVFEQDVKGSSKSSSSAANVAFIGQGKTSTNRVSSGSFNTGSYASSSNNKERDDLAGFADEVLYSLFARRSEERDLIHDDLDQIDDIDMEEMDINWQLAMIALRMNRFFKKTRRNIKYNGNKPVGYDKSKLVCWKCNNNEKERKARTILLMAIPKEHLRRFHGMDDAKEIWEVIRIRFGGNANSKKMQKAILKQQFEAFTVSSSEGLEKGYERFQHLLSQLEAHGSHVSTEDANHKFRRSMPQEWINKAKRRVFEQDVKGSSKSSSSAANVAFVGQGKTSTNKVSSGSFNTGSYASSSNNKERDDLPGFADEVLYSLFARRSEERDLIHDDLDQIDDIDMEEMDINWQLAMIGLRMNRFFKKTRRNIKYNGNKPVGYDKSKLVCWKCNNNGHFARECTVKDKRRSPSRDSDYWKWDPFKRELTYKSISSIDGSFSYKTYKYVDPQTGPKPAQAWDHSLQELTYKDLFDSGCSEHKLGSKEPMDIFERKLDKGGKVWKLTRADGTSECYKNMETLLKSCDREDLDTLWKLVQLDFKNGGRSDVKAQELYVELHRMFAPSSAYVHWSFPSQDKTLLWQLYTISGVHHISIKGGVDIFMLTNVVYPLSTESGGFLVRGLGWDWGCECWGLSPLATAGLFSSSVTNLLKIGSRRSVESSEPLDESLGFTKLSSSDVGRKGDFNGRVDDNDGALGGLIGLLDEPTSCFLFGACSLIRPKYLLRYGRVDDCEHRF</sequence>
<dbReference type="Pfam" id="PF14223">
    <property type="entry name" value="Retrotran_gag_2"/>
    <property type="match status" value="2"/>
</dbReference>
<dbReference type="Pfam" id="PF00098">
    <property type="entry name" value="zf-CCHC"/>
    <property type="match status" value="1"/>
</dbReference>
<dbReference type="PANTHER" id="PTHR35317">
    <property type="entry name" value="OS04G0629600 PROTEIN"/>
    <property type="match status" value="1"/>
</dbReference>
<protein>
    <recommendedName>
        <fullName evidence="3">CCHC-type domain-containing protein</fullName>
    </recommendedName>
</protein>
<feature type="domain" description="CCHC-type" evidence="3">
    <location>
        <begin position="593"/>
        <end position="606"/>
    </location>
</feature>
<dbReference type="EMBL" id="PKPP01000341">
    <property type="protein sequence ID" value="PWA94003.1"/>
    <property type="molecule type" value="Genomic_DNA"/>
</dbReference>
<evidence type="ECO:0000313" key="5">
    <source>
        <dbReference type="Proteomes" id="UP000245207"/>
    </source>
</evidence>
<dbReference type="PANTHER" id="PTHR35317:SF23">
    <property type="entry name" value="OS04G0629600 PROTEIN"/>
    <property type="match status" value="1"/>
</dbReference>
<dbReference type="GO" id="GO:0008270">
    <property type="term" value="F:zinc ion binding"/>
    <property type="evidence" value="ECO:0007669"/>
    <property type="project" value="UniProtKB-KW"/>
</dbReference>
<feature type="region of interest" description="Disordered" evidence="2">
    <location>
        <begin position="237"/>
        <end position="259"/>
    </location>
</feature>
<dbReference type="InterPro" id="IPR001878">
    <property type="entry name" value="Znf_CCHC"/>
</dbReference>